<reference evidence="1 2" key="1">
    <citation type="submission" date="2020-07" db="EMBL/GenBank/DDBJ databases">
        <title>Exploring microbial biodiversity for novel pathways involved in the catabolism of aromatic compounds derived from lignin.</title>
        <authorList>
            <person name="Elkins J."/>
        </authorList>
    </citation>
    <scope>NUCLEOTIDE SEQUENCE [LARGE SCALE GENOMIC DNA]</scope>
    <source>
        <strain evidence="1 2">H2C3B</strain>
    </source>
</reference>
<sequence length="258" mass="30338">MISRKIYTEAAGALLKNKIKPILERSFQDSIDLDFDTKVFLTDLRRFHMDWQFQIVNVSSYDTLTSRLGMTDLTATLANFGIYAAIGHVEAHEDRYYKYNRGEKTRTYCMDAQIKVTHIYVYVKDNYSFNDLDGNSQYLGHWNKRGVILTKGALVSELVNGRKFHTRFGNSPETETNFNWKYLFDRPLDKPVDKRTGLIGKFMERDVYWPVYNSTYNRWREKHNRGGDFMIYSKPRYIKLDKPIEVDVGAICRPAEKM</sequence>
<dbReference type="Proteomes" id="UP000572540">
    <property type="component" value="Unassembled WGS sequence"/>
</dbReference>
<gene>
    <name evidence="1" type="ORF">GGD41_007413</name>
</gene>
<organism evidence="1 2">
    <name type="scientific">Paraburkholderia bryophila</name>
    <dbReference type="NCBI Taxonomy" id="420952"/>
    <lineage>
        <taxon>Bacteria</taxon>
        <taxon>Pseudomonadati</taxon>
        <taxon>Pseudomonadota</taxon>
        <taxon>Betaproteobacteria</taxon>
        <taxon>Burkholderiales</taxon>
        <taxon>Burkholderiaceae</taxon>
        <taxon>Paraburkholderia</taxon>
    </lineage>
</organism>
<evidence type="ECO:0000313" key="2">
    <source>
        <dbReference type="Proteomes" id="UP000572540"/>
    </source>
</evidence>
<dbReference type="InterPro" id="IPR045646">
    <property type="entry name" value="DUF6402"/>
</dbReference>
<dbReference type="AlphaFoldDB" id="A0A7Y9WG03"/>
<accession>A0A7Y9WG03</accession>
<dbReference type="EMBL" id="JACCAU010000001">
    <property type="protein sequence ID" value="NYH20185.1"/>
    <property type="molecule type" value="Genomic_DNA"/>
</dbReference>
<name>A0A7Y9WG03_9BURK</name>
<protein>
    <submittedName>
        <fullName evidence="1">Uncharacterized protein</fullName>
    </submittedName>
</protein>
<comment type="caution">
    <text evidence="1">The sequence shown here is derived from an EMBL/GenBank/DDBJ whole genome shotgun (WGS) entry which is preliminary data.</text>
</comment>
<dbReference type="Pfam" id="PF19940">
    <property type="entry name" value="DUF6402"/>
    <property type="match status" value="1"/>
</dbReference>
<evidence type="ECO:0000313" key="1">
    <source>
        <dbReference type="EMBL" id="NYH20185.1"/>
    </source>
</evidence>
<proteinExistence type="predicted"/>